<reference evidence="1" key="1">
    <citation type="journal article" date="2021" name="Proc. Natl. Acad. Sci. U.S.A.">
        <title>A Catalog of Tens of Thousands of Viruses from Human Metagenomes Reveals Hidden Associations with Chronic Diseases.</title>
        <authorList>
            <person name="Tisza M.J."/>
            <person name="Buck C.B."/>
        </authorList>
    </citation>
    <scope>NUCLEOTIDE SEQUENCE</scope>
    <source>
        <strain evidence="1">Ct45W1</strain>
    </source>
</reference>
<proteinExistence type="predicted"/>
<protein>
    <submittedName>
        <fullName evidence="1">Uncharacterized protein</fullName>
    </submittedName>
</protein>
<evidence type="ECO:0000313" key="1">
    <source>
        <dbReference type="EMBL" id="DAD65642.1"/>
    </source>
</evidence>
<organism evidence="1">
    <name type="scientific">Siphoviridae sp. ct45W1</name>
    <dbReference type="NCBI Taxonomy" id="2823562"/>
    <lineage>
        <taxon>Viruses</taxon>
        <taxon>Duplodnaviria</taxon>
        <taxon>Heunggongvirae</taxon>
        <taxon>Uroviricota</taxon>
        <taxon>Caudoviricetes</taxon>
    </lineage>
</organism>
<sequence>MLVHMSNPTFEMVQRASSAELSNIPYGHMRAAQKARALTSSLHFALDQGAAPASAERVASVCESTLVLCREIDRSLGDPIGVQGEPAHVAYECCAADETASADELLLCLDGFAHRTDCLPDGDDVLNLGMVACLVRRGLPL</sequence>
<name>A0A8S5L7A3_9CAUD</name>
<dbReference type="EMBL" id="BK014646">
    <property type="protein sequence ID" value="DAD65642.1"/>
    <property type="molecule type" value="Genomic_DNA"/>
</dbReference>
<accession>A0A8S5L7A3</accession>